<evidence type="ECO:0000313" key="3">
    <source>
        <dbReference type="Proteomes" id="UP000320333"/>
    </source>
</evidence>
<comment type="caution">
    <text evidence="2">The sequence shown here is derived from an EMBL/GenBank/DDBJ whole genome shotgun (WGS) entry which is preliminary data.</text>
</comment>
<sequence length="244" mass="27365">MEIVGLAQSIPYAGSNGIFWFFIAFDLFGLALDVLGFFAVYRLIPEYMIAYGWALMALLVVNVIRFITWAVLGSFVGASVTLILQVLFTFSMTASELRHAKPTVVDPSVPVPTTFCDIPLRALILVYMSLFALMEIIGLAQSIPFAVRYSIFWWYITFDLLGLALNVFGFYSVYRLIPEYMIVYTWVLLVLLIVNSIRFITWMVLGNFIAGTVTLILQALFVFSMVGCIYALKAYALACRGIAV</sequence>
<name>A0A507E3S8_9FUNG</name>
<feature type="transmembrane region" description="Helical" evidence="1">
    <location>
        <begin position="18"/>
        <end position="41"/>
    </location>
</feature>
<protein>
    <submittedName>
        <fullName evidence="2">Uncharacterized protein</fullName>
    </submittedName>
</protein>
<dbReference type="OrthoDB" id="2141379at2759"/>
<evidence type="ECO:0000256" key="1">
    <source>
        <dbReference type="SAM" id="Phobius"/>
    </source>
</evidence>
<dbReference type="EMBL" id="QEAP01000750">
    <property type="protein sequence ID" value="TPX58047.1"/>
    <property type="molecule type" value="Genomic_DNA"/>
</dbReference>
<feature type="transmembrane region" description="Helical" evidence="1">
    <location>
        <begin position="152"/>
        <end position="174"/>
    </location>
</feature>
<reference evidence="2 3" key="1">
    <citation type="journal article" date="2019" name="Sci. Rep.">
        <title>Comparative genomics of chytrid fungi reveal insights into the obligate biotrophic and pathogenic lifestyle of Synchytrium endobioticum.</title>
        <authorList>
            <person name="van de Vossenberg B.T.L.H."/>
            <person name="Warris S."/>
            <person name="Nguyen H.D.T."/>
            <person name="van Gent-Pelzer M.P.E."/>
            <person name="Joly D.L."/>
            <person name="van de Geest H.C."/>
            <person name="Bonants P.J.M."/>
            <person name="Smith D.S."/>
            <person name="Levesque C.A."/>
            <person name="van der Lee T.A.J."/>
        </authorList>
    </citation>
    <scope>NUCLEOTIDE SEQUENCE [LARGE SCALE GENOMIC DNA]</scope>
    <source>
        <strain evidence="2 3">CBS 675.73</strain>
    </source>
</reference>
<accession>A0A507E3S8</accession>
<gene>
    <name evidence="2" type="ORF">CcCBS67573_g09196</name>
</gene>
<proteinExistence type="predicted"/>
<dbReference type="Proteomes" id="UP000320333">
    <property type="component" value="Unassembled WGS sequence"/>
</dbReference>
<keyword evidence="1" id="KW-0472">Membrane</keyword>
<keyword evidence="1" id="KW-0812">Transmembrane</keyword>
<feature type="transmembrane region" description="Helical" evidence="1">
    <location>
        <begin position="208"/>
        <end position="232"/>
    </location>
</feature>
<organism evidence="2 3">
    <name type="scientific">Chytriomyces confervae</name>
    <dbReference type="NCBI Taxonomy" id="246404"/>
    <lineage>
        <taxon>Eukaryota</taxon>
        <taxon>Fungi</taxon>
        <taxon>Fungi incertae sedis</taxon>
        <taxon>Chytridiomycota</taxon>
        <taxon>Chytridiomycota incertae sedis</taxon>
        <taxon>Chytridiomycetes</taxon>
        <taxon>Chytridiales</taxon>
        <taxon>Chytriomycetaceae</taxon>
        <taxon>Chytriomyces</taxon>
    </lineage>
</organism>
<feature type="transmembrane region" description="Helical" evidence="1">
    <location>
        <begin position="75"/>
        <end position="97"/>
    </location>
</feature>
<evidence type="ECO:0000313" key="2">
    <source>
        <dbReference type="EMBL" id="TPX58047.1"/>
    </source>
</evidence>
<feature type="transmembrane region" description="Helical" evidence="1">
    <location>
        <begin position="181"/>
        <end position="202"/>
    </location>
</feature>
<feature type="transmembrane region" description="Helical" evidence="1">
    <location>
        <begin position="118"/>
        <end position="140"/>
    </location>
</feature>
<dbReference type="AlphaFoldDB" id="A0A507E3S8"/>
<keyword evidence="1" id="KW-1133">Transmembrane helix</keyword>
<keyword evidence="3" id="KW-1185">Reference proteome</keyword>
<feature type="transmembrane region" description="Helical" evidence="1">
    <location>
        <begin position="48"/>
        <end position="69"/>
    </location>
</feature>